<dbReference type="Gene3D" id="3.30.420.40">
    <property type="match status" value="2"/>
</dbReference>
<keyword evidence="3" id="KW-0963">Cytoplasm</keyword>
<dbReference type="FunFam" id="3.30.420.40:FF:000131">
    <property type="entry name" value="Actin, alpha skeletal muscle"/>
    <property type="match status" value="1"/>
</dbReference>
<proteinExistence type="inferred from homology"/>
<dbReference type="GO" id="GO:0005524">
    <property type="term" value="F:ATP binding"/>
    <property type="evidence" value="ECO:0007669"/>
    <property type="project" value="UniProtKB-KW"/>
</dbReference>
<name>A0A2R9CMJ1_PANPA</name>
<dbReference type="OMA" id="KANCKKM"/>
<protein>
    <recommendedName>
        <fullName evidence="11">Actin, cytoplasmic 1</fullName>
    </recommendedName>
</protein>
<evidence type="ECO:0000256" key="4">
    <source>
        <dbReference type="ARBA" id="ARBA00022741"/>
    </source>
</evidence>
<reference evidence="9" key="3">
    <citation type="submission" date="2025-09" db="UniProtKB">
        <authorList>
            <consortium name="Ensembl"/>
        </authorList>
    </citation>
    <scope>IDENTIFICATION</scope>
</reference>
<dbReference type="Pfam" id="PF00022">
    <property type="entry name" value="Actin"/>
    <property type="match status" value="2"/>
</dbReference>
<keyword evidence="5" id="KW-0067">ATP-binding</keyword>
<comment type="similarity">
    <text evidence="2 8">Belongs to the actin family.</text>
</comment>
<evidence type="ECO:0000256" key="7">
    <source>
        <dbReference type="ARBA" id="ARBA00023212"/>
    </source>
</evidence>
<dbReference type="Bgee" id="ENSPPAG00000044127">
    <property type="expression patterns" value="Expressed in placenta and 6 other cell types or tissues"/>
</dbReference>
<keyword evidence="6" id="KW-0558">Oxidation</keyword>
<dbReference type="GeneTree" id="ENSGT00950000182960"/>
<evidence type="ECO:0000256" key="1">
    <source>
        <dbReference type="ARBA" id="ARBA00004245"/>
    </source>
</evidence>
<keyword evidence="10" id="KW-1185">Reference proteome</keyword>
<reference evidence="9 10" key="1">
    <citation type="journal article" date="2012" name="Nature">
        <title>The bonobo genome compared with the chimpanzee and human genomes.</title>
        <authorList>
            <person name="Prufer K."/>
            <person name="Munch K."/>
            <person name="Hellmann I."/>
            <person name="Akagi K."/>
            <person name="Miller J.R."/>
            <person name="Walenz B."/>
            <person name="Koren S."/>
            <person name="Sutton G."/>
            <person name="Kodira C."/>
            <person name="Winer R."/>
            <person name="Knight J.R."/>
            <person name="Mullikin J.C."/>
            <person name="Meader S.J."/>
            <person name="Ponting C.P."/>
            <person name="Lunter G."/>
            <person name="Higashino S."/>
            <person name="Hobolth A."/>
            <person name="Dutheil J."/>
            <person name="Karakoc E."/>
            <person name="Alkan C."/>
            <person name="Sajjadian S."/>
            <person name="Catacchio C.R."/>
            <person name="Ventura M."/>
            <person name="Marques-Bonet T."/>
            <person name="Eichler E.E."/>
            <person name="Andre C."/>
            <person name="Atencia R."/>
            <person name="Mugisha L."/>
            <person name="Junhold J."/>
            <person name="Patterson N."/>
            <person name="Siebauer M."/>
            <person name="Good J.M."/>
            <person name="Fischer A."/>
            <person name="Ptak S.E."/>
            <person name="Lachmann M."/>
            <person name="Symer D.E."/>
            <person name="Mailund T."/>
            <person name="Schierup M.H."/>
            <person name="Andres A.M."/>
            <person name="Kelso J."/>
            <person name="Paabo S."/>
        </authorList>
    </citation>
    <scope>NUCLEOTIDE SEQUENCE [LARGE SCALE GENOMIC DNA]</scope>
</reference>
<dbReference type="GO" id="GO:0005856">
    <property type="term" value="C:cytoskeleton"/>
    <property type="evidence" value="ECO:0007669"/>
    <property type="project" value="UniProtKB-SubCell"/>
</dbReference>
<comment type="subcellular location">
    <subcellularLocation>
        <location evidence="1">Cytoplasm</location>
        <location evidence="1">Cytoskeleton</location>
    </subcellularLocation>
</comment>
<dbReference type="SUPFAM" id="SSF53067">
    <property type="entry name" value="Actin-like ATPase domain"/>
    <property type="match status" value="2"/>
</dbReference>
<reference evidence="9" key="2">
    <citation type="submission" date="2025-08" db="UniProtKB">
        <authorList>
            <consortium name="Ensembl"/>
        </authorList>
    </citation>
    <scope>IDENTIFICATION</scope>
</reference>
<evidence type="ECO:0000256" key="2">
    <source>
        <dbReference type="ARBA" id="ARBA00006752"/>
    </source>
</evidence>
<keyword evidence="7" id="KW-0206">Cytoskeleton</keyword>
<dbReference type="InterPro" id="IPR004001">
    <property type="entry name" value="Actin_CS"/>
</dbReference>
<evidence type="ECO:0000256" key="5">
    <source>
        <dbReference type="ARBA" id="ARBA00022840"/>
    </source>
</evidence>
<dbReference type="Proteomes" id="UP000240080">
    <property type="component" value="Chromosome 5"/>
</dbReference>
<accession>A0A2R9CMJ1</accession>
<dbReference type="PANTHER" id="PTHR11937">
    <property type="entry name" value="ACTIN"/>
    <property type="match status" value="1"/>
</dbReference>
<organism evidence="9 10">
    <name type="scientific">Pan paniscus</name>
    <name type="common">Pygmy chimpanzee</name>
    <name type="synonym">Bonobo</name>
    <dbReference type="NCBI Taxonomy" id="9597"/>
    <lineage>
        <taxon>Eukaryota</taxon>
        <taxon>Metazoa</taxon>
        <taxon>Chordata</taxon>
        <taxon>Craniata</taxon>
        <taxon>Vertebrata</taxon>
        <taxon>Euteleostomi</taxon>
        <taxon>Mammalia</taxon>
        <taxon>Eutheria</taxon>
        <taxon>Euarchontoglires</taxon>
        <taxon>Primates</taxon>
        <taxon>Haplorrhini</taxon>
        <taxon>Catarrhini</taxon>
        <taxon>Hominidae</taxon>
        <taxon>Pan</taxon>
    </lineage>
</organism>
<dbReference type="EMBL" id="AJFE02040363">
    <property type="status" value="NOT_ANNOTATED_CDS"/>
    <property type="molecule type" value="Genomic_DNA"/>
</dbReference>
<sequence>MDDDITALVIDNSSGMCKAGFTGDDATRAVFPSIVGHPRHQGVMVGMGQKDSYVGDEAQSKRGILTLKYPIEHGIVTNWDDMEKIWHHTFYNELRVAPEEQPMLLFEAPLNPKANCKKMTQIIFETFNTPAMYLAIQTVLSLYASGRTIGIVLDSSDGVTHTVPIYEGYALPNAILRLDLILTERRYSFITTRSGKSWVTSRKKLCYLVLDFEQEMATAASSSSLEKSYQLPNSQVITIGNEWFCCPKALFQPSFLGMESCGIHETTFNSIMKCDLDIRKDLYTSTVLSGGTTMYPGIADRMQKEITALAPSRTKIKIIAPPERKYSVWIGGSILASLSTFQQMWISKQEYEESGPPSFTANAS</sequence>
<dbReference type="PROSITE" id="PS00432">
    <property type="entry name" value="ACTINS_2"/>
    <property type="match status" value="1"/>
</dbReference>
<dbReference type="PRINTS" id="PR00190">
    <property type="entry name" value="ACTIN"/>
</dbReference>
<dbReference type="FunFam" id="3.30.420.40:FF:000058">
    <property type="entry name" value="Putative actin-related protein 5"/>
    <property type="match status" value="1"/>
</dbReference>
<dbReference type="FunFam" id="3.30.420.40:FF:000291">
    <property type="entry name" value="Actin, alpha skeletal muscle"/>
    <property type="match status" value="1"/>
</dbReference>
<dbReference type="Ensembl" id="ENSPPAT00000066124.1">
    <property type="protein sequence ID" value="ENSPPAP00000043189.1"/>
    <property type="gene ID" value="ENSPPAG00000044127.1"/>
</dbReference>
<keyword evidence="4" id="KW-0547">Nucleotide-binding</keyword>
<dbReference type="PROSITE" id="PS00406">
    <property type="entry name" value="ACTINS_1"/>
    <property type="match status" value="1"/>
</dbReference>
<dbReference type="InterPro" id="IPR004000">
    <property type="entry name" value="Actin"/>
</dbReference>
<dbReference type="Gene3D" id="3.90.640.10">
    <property type="entry name" value="Actin, Chain A, domain 4"/>
    <property type="match status" value="1"/>
</dbReference>
<dbReference type="FunFam" id="2.30.36.70:FF:000001">
    <property type="entry name" value="Actin, alpha skeletal muscle"/>
    <property type="match status" value="1"/>
</dbReference>
<evidence type="ECO:0000256" key="6">
    <source>
        <dbReference type="ARBA" id="ARBA00023097"/>
    </source>
</evidence>
<evidence type="ECO:0000256" key="3">
    <source>
        <dbReference type="ARBA" id="ARBA00022490"/>
    </source>
</evidence>
<dbReference type="SMART" id="SM00268">
    <property type="entry name" value="ACTIN"/>
    <property type="match status" value="1"/>
</dbReference>
<evidence type="ECO:0008006" key="11">
    <source>
        <dbReference type="Google" id="ProtNLM"/>
    </source>
</evidence>
<evidence type="ECO:0000313" key="9">
    <source>
        <dbReference type="Ensembl" id="ENSPPAP00000043189.1"/>
    </source>
</evidence>
<dbReference type="InterPro" id="IPR043129">
    <property type="entry name" value="ATPase_NBD"/>
</dbReference>
<dbReference type="FunFam" id="3.90.640.10:FF:000047">
    <property type="entry name" value="Actin, alpha skeletal muscle"/>
    <property type="match status" value="1"/>
</dbReference>
<dbReference type="STRING" id="9597.ENSPPAP00000043189"/>
<dbReference type="AlphaFoldDB" id="A0A2R9CMJ1"/>
<evidence type="ECO:0000313" key="10">
    <source>
        <dbReference type="Proteomes" id="UP000240080"/>
    </source>
</evidence>
<evidence type="ECO:0000256" key="8">
    <source>
        <dbReference type="RuleBase" id="RU000487"/>
    </source>
</evidence>